<keyword evidence="1" id="KW-0472">Membrane</keyword>
<name>A0A9X8UL90_9FIRM</name>
<sequence length="194" mass="21443">MKKQKYTVPRVALSTIGSVLIAMIFCGIVTFSIGMIFKSTLWKIVMQLLNLLIFVPIVYSPSWYCGDRDSNSAAFGHGQIDPLKGLKIGLFAMIPFALMPVVLVLIKLAILPGDVGVLAGSIFRILNIHMLFTINALLEPGIAPEQMSWLSIVAIWLLPLVIPAVTSFAYHLGIKHISISDKIIFVKKDQKKKH</sequence>
<dbReference type="EMBL" id="SLUK01000002">
    <property type="protein sequence ID" value="TCL44649.1"/>
    <property type="molecule type" value="Genomic_DNA"/>
</dbReference>
<evidence type="ECO:0000256" key="1">
    <source>
        <dbReference type="SAM" id="Phobius"/>
    </source>
</evidence>
<keyword evidence="1" id="KW-1133">Transmembrane helix</keyword>
<reference evidence="2 3" key="1">
    <citation type="submission" date="2019-03" db="EMBL/GenBank/DDBJ databases">
        <title>Genomic Encyclopedia of Type Strains, Phase IV (KMG-IV): sequencing the most valuable type-strain genomes for metagenomic binning, comparative biology and taxonomic classification.</title>
        <authorList>
            <person name="Goeker M."/>
        </authorList>
    </citation>
    <scope>NUCLEOTIDE SEQUENCE [LARGE SCALE GENOMIC DNA]</scope>
    <source>
        <strain evidence="2 3">DSM 100433</strain>
    </source>
</reference>
<evidence type="ECO:0000313" key="2">
    <source>
        <dbReference type="EMBL" id="TCL44649.1"/>
    </source>
</evidence>
<gene>
    <name evidence="2" type="ORF">EDD78_102275</name>
</gene>
<feature type="transmembrane region" description="Helical" evidence="1">
    <location>
        <begin position="12"/>
        <end position="37"/>
    </location>
</feature>
<keyword evidence="3" id="KW-1185">Reference proteome</keyword>
<accession>A0A9X8UL90</accession>
<feature type="transmembrane region" description="Helical" evidence="1">
    <location>
        <begin position="149"/>
        <end position="172"/>
    </location>
</feature>
<organism evidence="2 3">
    <name type="scientific">Harryflintia acetispora</name>
    <dbReference type="NCBI Taxonomy" id="1849041"/>
    <lineage>
        <taxon>Bacteria</taxon>
        <taxon>Bacillati</taxon>
        <taxon>Bacillota</taxon>
        <taxon>Clostridia</taxon>
        <taxon>Eubacteriales</taxon>
        <taxon>Oscillospiraceae</taxon>
        <taxon>Harryflintia</taxon>
    </lineage>
</organism>
<proteinExistence type="predicted"/>
<feature type="transmembrane region" description="Helical" evidence="1">
    <location>
        <begin position="88"/>
        <end position="110"/>
    </location>
</feature>
<protein>
    <submittedName>
        <fullName evidence="2">Uncharacterized protein</fullName>
    </submittedName>
</protein>
<evidence type="ECO:0000313" key="3">
    <source>
        <dbReference type="Proteomes" id="UP000294682"/>
    </source>
</evidence>
<keyword evidence="1" id="KW-0812">Transmembrane</keyword>
<comment type="caution">
    <text evidence="2">The sequence shown here is derived from an EMBL/GenBank/DDBJ whole genome shotgun (WGS) entry which is preliminary data.</text>
</comment>
<feature type="transmembrane region" description="Helical" evidence="1">
    <location>
        <begin position="117"/>
        <end position="137"/>
    </location>
</feature>
<dbReference type="AlphaFoldDB" id="A0A9X8UL90"/>
<feature type="transmembrane region" description="Helical" evidence="1">
    <location>
        <begin position="44"/>
        <end position="64"/>
    </location>
</feature>
<dbReference type="RefSeq" id="WP_079699297.1">
    <property type="nucleotide sequence ID" value="NZ_JADNAH010000072.1"/>
</dbReference>
<dbReference type="Proteomes" id="UP000294682">
    <property type="component" value="Unassembled WGS sequence"/>
</dbReference>